<evidence type="ECO:0000313" key="4">
    <source>
        <dbReference type="Proteomes" id="UP000588051"/>
    </source>
</evidence>
<dbReference type="GO" id="GO:0008610">
    <property type="term" value="P:lipid biosynthetic process"/>
    <property type="evidence" value="ECO:0007669"/>
    <property type="project" value="InterPro"/>
</dbReference>
<dbReference type="Gene3D" id="3.40.50.150">
    <property type="entry name" value="Vaccinia Virus protein VP39"/>
    <property type="match status" value="1"/>
</dbReference>
<dbReference type="Pfam" id="PF04989">
    <property type="entry name" value="RMNT_CmcI"/>
    <property type="match status" value="1"/>
</dbReference>
<evidence type="ECO:0000256" key="1">
    <source>
        <dbReference type="ARBA" id="ARBA00022603"/>
    </source>
</evidence>
<dbReference type="PANTHER" id="PTHR40048:SF1">
    <property type="entry name" value="RHAMNOSYL O-METHYLTRANSFERASE"/>
    <property type="match status" value="1"/>
</dbReference>
<dbReference type="RefSeq" id="WP_176803793.1">
    <property type="nucleotide sequence ID" value="NZ_JABXYJ010000005.1"/>
</dbReference>
<comment type="caution">
    <text evidence="3">The sequence shown here is derived from an EMBL/GenBank/DDBJ whole genome shotgun (WGS) entry which is preliminary data.</text>
</comment>
<keyword evidence="1" id="KW-0489">Methyltransferase</keyword>
<proteinExistence type="predicted"/>
<dbReference type="InterPro" id="IPR007072">
    <property type="entry name" value="RNMT_CmcI"/>
</dbReference>
<dbReference type="PANTHER" id="PTHR40048">
    <property type="entry name" value="RHAMNOSYL O-METHYLTRANSFERASE"/>
    <property type="match status" value="1"/>
</dbReference>
<organism evidence="3 4">
    <name type="scientific">Undibacterium oligocarboniphilum</name>
    <dbReference type="NCBI Taxonomy" id="666702"/>
    <lineage>
        <taxon>Bacteria</taxon>
        <taxon>Pseudomonadati</taxon>
        <taxon>Pseudomonadota</taxon>
        <taxon>Betaproteobacteria</taxon>
        <taxon>Burkholderiales</taxon>
        <taxon>Oxalobacteraceae</taxon>
        <taxon>Undibacterium</taxon>
    </lineage>
</organism>
<dbReference type="GO" id="GO:0071770">
    <property type="term" value="P:DIM/DIP cell wall layer assembly"/>
    <property type="evidence" value="ECO:0007669"/>
    <property type="project" value="TreeGrafter"/>
</dbReference>
<dbReference type="GO" id="GO:0032259">
    <property type="term" value="P:methylation"/>
    <property type="evidence" value="ECO:0007669"/>
    <property type="project" value="UniProtKB-KW"/>
</dbReference>
<evidence type="ECO:0000256" key="2">
    <source>
        <dbReference type="ARBA" id="ARBA00022679"/>
    </source>
</evidence>
<reference evidence="3 4" key="1">
    <citation type="submission" date="2020-06" db="EMBL/GenBank/DDBJ databases">
        <authorList>
            <person name="Qiu C."/>
            <person name="Liu Z."/>
        </authorList>
    </citation>
    <scope>NUCLEOTIDE SEQUENCE [LARGE SCALE GENOMIC DNA]</scope>
    <source>
        <strain evidence="3 4">EM 1</strain>
    </source>
</reference>
<keyword evidence="2" id="KW-0808">Transferase</keyword>
<dbReference type="AlphaFoldDB" id="A0A850QFD3"/>
<evidence type="ECO:0000313" key="3">
    <source>
        <dbReference type="EMBL" id="NVO78271.1"/>
    </source>
</evidence>
<name>A0A850QFD3_9BURK</name>
<dbReference type="InterPro" id="IPR029063">
    <property type="entry name" value="SAM-dependent_MTases_sf"/>
</dbReference>
<dbReference type="SUPFAM" id="SSF53335">
    <property type="entry name" value="S-adenosyl-L-methionine-dependent methyltransferases"/>
    <property type="match status" value="1"/>
</dbReference>
<accession>A0A850QFD3</accession>
<dbReference type="GO" id="GO:0008168">
    <property type="term" value="F:methyltransferase activity"/>
    <property type="evidence" value="ECO:0007669"/>
    <property type="project" value="UniProtKB-KW"/>
</dbReference>
<gene>
    <name evidence="3" type="ORF">HV832_10555</name>
</gene>
<dbReference type="EMBL" id="JABXYJ010000005">
    <property type="protein sequence ID" value="NVO78271.1"/>
    <property type="molecule type" value="Genomic_DNA"/>
</dbReference>
<dbReference type="Proteomes" id="UP000588051">
    <property type="component" value="Unassembled WGS sequence"/>
</dbReference>
<keyword evidence="4" id="KW-1185">Reference proteome</keyword>
<dbReference type="GO" id="GO:0005886">
    <property type="term" value="C:plasma membrane"/>
    <property type="evidence" value="ECO:0007669"/>
    <property type="project" value="TreeGrafter"/>
</dbReference>
<sequence length="252" mass="28654">MNPNNPTQQFELERAQRIEKLGQDQAFQAQSRDWLEQSMRRQYVYNFSWMGRPIIQNPIDMIAMQELLWQVQPDLVIETGIAHGGSIIFSASMLELIAACGGNPDAKVIGIDIDIRDHNRQAILQHPMSRRITMLQGSSVAEDVVAQVKKMAEGKQKIMVFLDSNHTHEHVLAELNAYAPLVTKDSYCVVFDTFVEDVPADVFDDRPWHPGNSPKSAVHAYLQSHPEWMIDRAMQYKLQITVAPDGFLKRIG</sequence>
<protein>
    <submittedName>
        <fullName evidence="3">Cephalosporin hydroxylase family protein</fullName>
    </submittedName>
</protein>